<evidence type="ECO:0000313" key="2">
    <source>
        <dbReference type="EMBL" id="SNT59740.1"/>
    </source>
</evidence>
<accession>A0A239NYA8</accession>
<dbReference type="AlphaFoldDB" id="A0A239NYA8"/>
<evidence type="ECO:0000256" key="1">
    <source>
        <dbReference type="SAM" id="MobiDB-lite"/>
    </source>
</evidence>
<gene>
    <name evidence="2" type="ORF">SAMN05443665_10542</name>
</gene>
<reference evidence="2 3" key="1">
    <citation type="submission" date="2017-06" db="EMBL/GenBank/DDBJ databases">
        <authorList>
            <person name="Kim H.J."/>
            <person name="Triplett B.A."/>
        </authorList>
    </citation>
    <scope>NUCLEOTIDE SEQUENCE [LARGE SCALE GENOMIC DNA]</scope>
    <source>
        <strain evidence="2 3">DSM 44715</strain>
    </source>
</reference>
<dbReference type="EMBL" id="FZOR01000054">
    <property type="protein sequence ID" value="SNT59740.1"/>
    <property type="molecule type" value="Genomic_DNA"/>
</dbReference>
<keyword evidence="3" id="KW-1185">Reference proteome</keyword>
<feature type="compositionally biased region" description="Gly residues" evidence="1">
    <location>
        <begin position="61"/>
        <end position="73"/>
    </location>
</feature>
<feature type="region of interest" description="Disordered" evidence="1">
    <location>
        <begin position="61"/>
        <end position="109"/>
    </location>
</feature>
<organism evidence="2 3">
    <name type="scientific">Actinomadura meyerae</name>
    <dbReference type="NCBI Taxonomy" id="240840"/>
    <lineage>
        <taxon>Bacteria</taxon>
        <taxon>Bacillati</taxon>
        <taxon>Actinomycetota</taxon>
        <taxon>Actinomycetes</taxon>
        <taxon>Streptosporangiales</taxon>
        <taxon>Thermomonosporaceae</taxon>
        <taxon>Actinomadura</taxon>
    </lineage>
</organism>
<name>A0A239NYA8_9ACTN</name>
<dbReference type="Proteomes" id="UP000198318">
    <property type="component" value="Unassembled WGS sequence"/>
</dbReference>
<protein>
    <submittedName>
        <fullName evidence="2">Uncharacterized protein</fullName>
    </submittedName>
</protein>
<sequence>MAAVAWSCRGGRRARLCRRVVERPQAAGPAGPASFFLGVVPCGCVGAGFVPGWRVASGGAGPGGGAGAAGPGGRSAWTGRGAGAQPGRGPRRRGSAGAGVRAWAGSGGGVPSPGRSALVVVGVDGADAPFSARVGAALPGLRCRHGGDPNRARRLSALRRVLGRVAACGPGPWLVGSVWVMRVSWVSAAEERSRPVAAAIEREFAGVVAWYGQATGAWWAMVRVHGGVRLVEALSPQELRAAIVRAQGWPWPR</sequence>
<evidence type="ECO:0000313" key="3">
    <source>
        <dbReference type="Proteomes" id="UP000198318"/>
    </source>
</evidence>
<proteinExistence type="predicted"/>